<keyword evidence="3" id="KW-0678">Repressor</keyword>
<evidence type="ECO:0000256" key="12">
    <source>
        <dbReference type="ARBA" id="ARBA00072975"/>
    </source>
</evidence>
<evidence type="ECO:0000256" key="4">
    <source>
        <dbReference type="ARBA" id="ARBA00022782"/>
    </source>
</evidence>
<accession>A0A6J2VL48</accession>
<evidence type="ECO:0000256" key="7">
    <source>
        <dbReference type="ARBA" id="ARBA00023125"/>
    </source>
</evidence>
<keyword evidence="6" id="KW-0805">Transcription regulation</keyword>
<dbReference type="PANTHER" id="PTHR10985">
    <property type="entry name" value="BASIC HELIX-LOOP-HELIX TRANSCRIPTION FACTOR, HES-RELATED"/>
    <property type="match status" value="1"/>
</dbReference>
<dbReference type="GO" id="GO:0097150">
    <property type="term" value="P:neuronal stem cell population maintenance"/>
    <property type="evidence" value="ECO:0007669"/>
    <property type="project" value="UniProtKB-ARBA"/>
</dbReference>
<gene>
    <name evidence="17" type="primary">LOC115814874</name>
</gene>
<dbReference type="InterPro" id="IPR036638">
    <property type="entry name" value="HLH_DNA-bd_sf"/>
</dbReference>
<dbReference type="FunFam" id="4.10.280.10:FF:000033">
    <property type="entry name" value="Transcription factor HES-5"/>
    <property type="match status" value="1"/>
</dbReference>
<comment type="subcellular location">
    <subcellularLocation>
        <location evidence="1">Nucleus</location>
    </subcellularLocation>
</comment>
<dbReference type="Gene3D" id="4.10.280.10">
    <property type="entry name" value="Helix-loop-helix DNA-binding domain"/>
    <property type="match status" value="1"/>
</dbReference>
<dbReference type="GO" id="GO:0005634">
    <property type="term" value="C:nucleus"/>
    <property type="evidence" value="ECO:0007669"/>
    <property type="project" value="UniProtKB-SubCell"/>
</dbReference>
<evidence type="ECO:0000259" key="15">
    <source>
        <dbReference type="PROSITE" id="PS51054"/>
    </source>
</evidence>
<keyword evidence="2" id="KW-0217">Developmental protein</keyword>
<dbReference type="GO" id="GO:0046983">
    <property type="term" value="F:protein dimerization activity"/>
    <property type="evidence" value="ECO:0007669"/>
    <property type="project" value="InterPro"/>
</dbReference>
<dbReference type="GO" id="GO:0030154">
    <property type="term" value="P:cell differentiation"/>
    <property type="evidence" value="ECO:0007669"/>
    <property type="project" value="UniProtKB-KW"/>
</dbReference>
<dbReference type="GO" id="GO:0007399">
    <property type="term" value="P:nervous system development"/>
    <property type="evidence" value="ECO:0007669"/>
    <property type="project" value="UniProtKB-KW"/>
</dbReference>
<dbReference type="InterPro" id="IPR011598">
    <property type="entry name" value="bHLH_dom"/>
</dbReference>
<organism evidence="16 17">
    <name type="scientific">Chanos chanos</name>
    <name type="common">Milkfish</name>
    <name type="synonym">Mugil chanos</name>
    <dbReference type="NCBI Taxonomy" id="29144"/>
    <lineage>
        <taxon>Eukaryota</taxon>
        <taxon>Metazoa</taxon>
        <taxon>Chordata</taxon>
        <taxon>Craniata</taxon>
        <taxon>Vertebrata</taxon>
        <taxon>Euteleostomi</taxon>
        <taxon>Actinopterygii</taxon>
        <taxon>Neopterygii</taxon>
        <taxon>Teleostei</taxon>
        <taxon>Ostariophysi</taxon>
        <taxon>Gonorynchiformes</taxon>
        <taxon>Chanidae</taxon>
        <taxon>Chanos</taxon>
    </lineage>
</organism>
<dbReference type="GeneID" id="115814874"/>
<keyword evidence="7" id="KW-0238">DNA-binding</keyword>
<evidence type="ECO:0000259" key="14">
    <source>
        <dbReference type="PROSITE" id="PS50888"/>
    </source>
</evidence>
<dbReference type="InterPro" id="IPR003650">
    <property type="entry name" value="Orange_dom"/>
</dbReference>
<evidence type="ECO:0000256" key="2">
    <source>
        <dbReference type="ARBA" id="ARBA00022473"/>
    </source>
</evidence>
<dbReference type="OrthoDB" id="6085656at2759"/>
<evidence type="ECO:0000256" key="10">
    <source>
        <dbReference type="ARBA" id="ARBA00023791"/>
    </source>
</evidence>
<dbReference type="Pfam" id="PF00010">
    <property type="entry name" value="HLH"/>
    <property type="match status" value="1"/>
</dbReference>
<evidence type="ECO:0000256" key="3">
    <source>
        <dbReference type="ARBA" id="ARBA00022491"/>
    </source>
</evidence>
<keyword evidence="16" id="KW-1185">Reference proteome</keyword>
<dbReference type="InParanoid" id="A0A6J2VL48"/>
<comment type="function">
    <text evidence="11">Transcriptional repressor of genes that require a bHLH protein for their transcription. Plays an important role as neurogenesis negative regulator.</text>
</comment>
<dbReference type="CDD" id="cd11461">
    <property type="entry name" value="bHLH-O_HES5"/>
    <property type="match status" value="1"/>
</dbReference>
<evidence type="ECO:0000256" key="13">
    <source>
        <dbReference type="ARBA" id="ARBA00081413"/>
    </source>
</evidence>
<evidence type="ECO:0000313" key="17">
    <source>
        <dbReference type="RefSeq" id="XP_030633700.1"/>
    </source>
</evidence>
<dbReference type="RefSeq" id="XP_030633700.1">
    <property type="nucleotide sequence ID" value="XM_030777840.1"/>
</dbReference>
<keyword evidence="5" id="KW-0524">Neurogenesis</keyword>
<feature type="domain" description="Orange" evidence="15">
    <location>
        <begin position="115"/>
        <end position="146"/>
    </location>
</feature>
<evidence type="ECO:0000313" key="16">
    <source>
        <dbReference type="Proteomes" id="UP000504632"/>
    </source>
</evidence>
<dbReference type="GO" id="GO:0006355">
    <property type="term" value="P:regulation of DNA-templated transcription"/>
    <property type="evidence" value="ECO:0007669"/>
    <property type="project" value="InterPro"/>
</dbReference>
<proteinExistence type="predicted"/>
<dbReference type="PROSITE" id="PS50888">
    <property type="entry name" value="BHLH"/>
    <property type="match status" value="1"/>
</dbReference>
<keyword evidence="9" id="KW-0539">Nucleus</keyword>
<dbReference type="Gene3D" id="6.10.250.980">
    <property type="match status" value="1"/>
</dbReference>
<keyword evidence="4" id="KW-0221">Differentiation</keyword>
<sequence>MQPVQVRLTPHRDLHHRHTSMAPAITTRMTNPNEHKSPTNKLRKPIIEKMRRDRINTSIEQLKSLLSAEFLNQQPDSKLEKADILEITVCFLRQKQQQQQKMQQMSANISSTAVHQGFSRCVQEIVHFLSKNEMKTQSQRRLLNHFQNFQPSSDSYKRENVFSQPNSPDNHTINKEKSLAKRVLWRPW</sequence>
<evidence type="ECO:0000256" key="1">
    <source>
        <dbReference type="ARBA" id="ARBA00004123"/>
    </source>
</evidence>
<dbReference type="SMART" id="SM00353">
    <property type="entry name" value="HLH"/>
    <property type="match status" value="1"/>
</dbReference>
<dbReference type="SUPFAM" id="SSF47459">
    <property type="entry name" value="HLH, helix-loop-helix DNA-binding domain"/>
    <property type="match status" value="1"/>
</dbReference>
<evidence type="ECO:0000256" key="11">
    <source>
        <dbReference type="ARBA" id="ARBA00060201"/>
    </source>
</evidence>
<dbReference type="SUPFAM" id="SSF158457">
    <property type="entry name" value="Orange domain-like"/>
    <property type="match status" value="1"/>
</dbReference>
<name>A0A6J2VL48_CHACN</name>
<keyword evidence="8" id="KW-0804">Transcription</keyword>
<dbReference type="Pfam" id="PF07527">
    <property type="entry name" value="Hairy_orange"/>
    <property type="match status" value="1"/>
</dbReference>
<evidence type="ECO:0000256" key="6">
    <source>
        <dbReference type="ARBA" id="ARBA00023015"/>
    </source>
</evidence>
<dbReference type="GO" id="GO:0003677">
    <property type="term" value="F:DNA binding"/>
    <property type="evidence" value="ECO:0007669"/>
    <property type="project" value="UniProtKB-KW"/>
</dbReference>
<evidence type="ECO:0000256" key="9">
    <source>
        <dbReference type="ARBA" id="ARBA00023242"/>
    </source>
</evidence>
<evidence type="ECO:0000256" key="8">
    <source>
        <dbReference type="ARBA" id="ARBA00023163"/>
    </source>
</evidence>
<dbReference type="GO" id="GO:0048513">
    <property type="term" value="P:animal organ development"/>
    <property type="evidence" value="ECO:0007669"/>
    <property type="project" value="UniProtKB-ARBA"/>
</dbReference>
<dbReference type="AlphaFoldDB" id="A0A6J2VL48"/>
<dbReference type="GO" id="GO:0045596">
    <property type="term" value="P:negative regulation of cell differentiation"/>
    <property type="evidence" value="ECO:0007669"/>
    <property type="project" value="UniProtKB-ARBA"/>
</dbReference>
<reference evidence="17" key="1">
    <citation type="submission" date="2025-08" db="UniProtKB">
        <authorList>
            <consortium name="RefSeq"/>
        </authorList>
    </citation>
    <scope>IDENTIFICATION</scope>
</reference>
<protein>
    <recommendedName>
        <fullName evidence="12">Transcription factor HES-5</fullName>
    </recommendedName>
    <alternativeName>
        <fullName evidence="13">Hairy and enhancer of split 5</fullName>
    </alternativeName>
</protein>
<dbReference type="Proteomes" id="UP000504632">
    <property type="component" value="Chromosome 6"/>
</dbReference>
<dbReference type="InterPro" id="IPR050370">
    <property type="entry name" value="HES_HEY"/>
</dbReference>
<comment type="subunit">
    <text evidence="10">Transcription repression requires formation of a complex with a corepressor protein of the Groucho/TLE family.</text>
</comment>
<feature type="domain" description="BHLH" evidence="14">
    <location>
        <begin position="39"/>
        <end position="95"/>
    </location>
</feature>
<dbReference type="PROSITE" id="PS51054">
    <property type="entry name" value="ORANGE"/>
    <property type="match status" value="1"/>
</dbReference>
<evidence type="ECO:0000256" key="5">
    <source>
        <dbReference type="ARBA" id="ARBA00022902"/>
    </source>
</evidence>